<comment type="caution">
    <text evidence="3">The sequence shown here is derived from an EMBL/GenBank/DDBJ whole genome shotgun (WGS) entry which is preliminary data.</text>
</comment>
<feature type="domain" description="Microspherule protein N-terminal" evidence="2">
    <location>
        <begin position="160"/>
        <end position="296"/>
    </location>
</feature>
<dbReference type="GO" id="GO:0045944">
    <property type="term" value="P:positive regulation of transcription by RNA polymerase II"/>
    <property type="evidence" value="ECO:0007669"/>
    <property type="project" value="TreeGrafter"/>
</dbReference>
<evidence type="ECO:0000313" key="4">
    <source>
        <dbReference type="Proteomes" id="UP000807504"/>
    </source>
</evidence>
<accession>A0A8T0F7L2</accession>
<dbReference type="GO" id="GO:0044545">
    <property type="term" value="C:NSL complex"/>
    <property type="evidence" value="ECO:0007669"/>
    <property type="project" value="TreeGrafter"/>
</dbReference>
<organism evidence="3 4">
    <name type="scientific">Argiope bruennichi</name>
    <name type="common">Wasp spider</name>
    <name type="synonym">Aranea bruennichi</name>
    <dbReference type="NCBI Taxonomy" id="94029"/>
    <lineage>
        <taxon>Eukaryota</taxon>
        <taxon>Metazoa</taxon>
        <taxon>Ecdysozoa</taxon>
        <taxon>Arthropoda</taxon>
        <taxon>Chelicerata</taxon>
        <taxon>Arachnida</taxon>
        <taxon>Araneae</taxon>
        <taxon>Araneomorphae</taxon>
        <taxon>Entelegynae</taxon>
        <taxon>Araneoidea</taxon>
        <taxon>Araneidae</taxon>
        <taxon>Argiope</taxon>
    </lineage>
</organism>
<name>A0A8T0F7L2_ARGBR</name>
<reference evidence="3" key="2">
    <citation type="submission" date="2020-06" db="EMBL/GenBank/DDBJ databases">
        <authorList>
            <person name="Sheffer M."/>
        </authorList>
    </citation>
    <scope>NUCLEOTIDE SEQUENCE</scope>
</reference>
<evidence type="ECO:0000256" key="1">
    <source>
        <dbReference type="SAM" id="MobiDB-lite"/>
    </source>
</evidence>
<dbReference type="Pfam" id="PF13325">
    <property type="entry name" value="MCRS_N"/>
    <property type="match status" value="1"/>
</dbReference>
<evidence type="ECO:0000259" key="2">
    <source>
        <dbReference type="Pfam" id="PF13325"/>
    </source>
</evidence>
<dbReference type="AlphaFoldDB" id="A0A8T0F7L2"/>
<protein>
    <submittedName>
        <fullName evidence="3">Microspherule protein 1 like protein</fullName>
    </submittedName>
</protein>
<feature type="compositionally biased region" description="Basic residues" evidence="1">
    <location>
        <begin position="135"/>
        <end position="148"/>
    </location>
</feature>
<evidence type="ECO:0000313" key="3">
    <source>
        <dbReference type="EMBL" id="KAF8787194.1"/>
    </source>
</evidence>
<dbReference type="PANTHER" id="PTHR13233">
    <property type="entry name" value="MICROSPHERULE PROTEIN 1"/>
    <property type="match status" value="1"/>
</dbReference>
<feature type="region of interest" description="Disordered" evidence="1">
    <location>
        <begin position="39"/>
        <end position="71"/>
    </location>
</feature>
<feature type="region of interest" description="Disordered" evidence="1">
    <location>
        <begin position="84"/>
        <end position="103"/>
    </location>
</feature>
<proteinExistence type="predicted"/>
<sequence>MSTISDSSQEASNAAISTCLTPVSSPNIFIKNEIPDLQRTNLFGNSPDILKPIPSSTEQKRRSSSRSIKRKKFDDELVESSLIKSSRARPQNPSFPIFPPAASLSSPSVAASPSTSIASNQIQAETNQILSLEKRKSRPAQKRNKKPKSNQAHLNKDISRWKPVDDLMLILSVQQTNDLEAVHRGVKFSSKFTLRDVQERWYALLYNVSISKAALFAIKQLNPEIIAQVQSKVLFSAEEEKLIASVPSEKVTIETFQELLDSNASVFLPSRTAKVLHSHWALMKQYNLLKIKKANIDCKQKLQQPSLILKNCLMIQNCKI</sequence>
<dbReference type="InterPro" id="IPR037912">
    <property type="entry name" value="MCRS1"/>
</dbReference>
<dbReference type="EMBL" id="JABXBU010000015">
    <property type="protein sequence ID" value="KAF8787194.1"/>
    <property type="molecule type" value="Genomic_DNA"/>
</dbReference>
<dbReference type="PANTHER" id="PTHR13233:SF0">
    <property type="entry name" value="MICROSPHERULE PROTEIN 1"/>
    <property type="match status" value="1"/>
</dbReference>
<dbReference type="Proteomes" id="UP000807504">
    <property type="component" value="Unassembled WGS sequence"/>
</dbReference>
<dbReference type="InterPro" id="IPR025999">
    <property type="entry name" value="MCRS_N"/>
</dbReference>
<feature type="region of interest" description="Disordered" evidence="1">
    <location>
        <begin position="131"/>
        <end position="157"/>
    </location>
</feature>
<feature type="compositionally biased region" description="Basic residues" evidence="1">
    <location>
        <begin position="62"/>
        <end position="71"/>
    </location>
</feature>
<reference evidence="3" key="1">
    <citation type="journal article" date="2020" name="bioRxiv">
        <title>Chromosome-level reference genome of the European wasp spider Argiope bruennichi: a resource for studies on range expansion and evolutionary adaptation.</title>
        <authorList>
            <person name="Sheffer M.M."/>
            <person name="Hoppe A."/>
            <person name="Krehenwinkel H."/>
            <person name="Uhl G."/>
            <person name="Kuss A.W."/>
            <person name="Jensen L."/>
            <person name="Jensen C."/>
            <person name="Gillespie R.G."/>
            <person name="Hoff K.J."/>
            <person name="Prost S."/>
        </authorList>
    </citation>
    <scope>NUCLEOTIDE SEQUENCE</scope>
</reference>
<dbReference type="GO" id="GO:0031011">
    <property type="term" value="C:Ino80 complex"/>
    <property type="evidence" value="ECO:0007669"/>
    <property type="project" value="InterPro"/>
</dbReference>
<keyword evidence="4" id="KW-1185">Reference proteome</keyword>
<gene>
    <name evidence="3" type="ORF">HNY73_008818</name>
</gene>
<dbReference type="GO" id="GO:0071339">
    <property type="term" value="C:MLL1 complex"/>
    <property type="evidence" value="ECO:0007669"/>
    <property type="project" value="InterPro"/>
</dbReference>
<dbReference type="GO" id="GO:0002151">
    <property type="term" value="F:G-quadruplex RNA binding"/>
    <property type="evidence" value="ECO:0007669"/>
    <property type="project" value="InterPro"/>
</dbReference>